<sequence length="977" mass="110166">MYSTIVSQSPVSPRIVSKDQPANPFTQPDHQAAFVTPGDRRDHSAVNKSIADAYLRSTGANVTYNHSQAEFREFNGSESVLGLPNAVDPCLLGDFDLKQFNINDGLEDNTFGSDAFAWAGANDTDVAMDGMPTDGFAANSIQFNGFSQENQVGLGLSFSNANADQDNQPGQNFDLSEAGQSLFDFVPTEPFGSRTLDSNIGYSQDIHSWDTNFQAPSQLLDTTPGFSALPSGNVFVPDMSQYAAIGQNPQMYPDPYGSMYPDQPYFQSIQHPYPQQYTGYVAMPAEYHTETQQLDTIQSSSSRRFSRPCQTFTTHQLPQRKRDRSESGSDNDVPVVKRPCGQPTKRARSSPDSRHHSEVSNASSVSKPVKVAVVKAGEKPKKCDDKPWVRVNNTTRGETTRTARINQHAEEGRKYKFKDLPHGDWETSKYKFEYSQNNGMHEFKKRTMSARQIHEYITQYPFDNLRIWIQPVASDVARRYASASHSHCRFEKCPMRVYTGKGTAEVGNYRVAFDEKHRTYGTGVADPYDCVGYAHLYCMERFLDFAYICQVADVKVDQRVAMEKEPSGRFGSAFGPKHHYEAALTSKFIEAASKGRLADTHEFSDYPVHEDYERGEPKPHERTLIYKLYGMNMEHRAKSQMKQFILQRKIRPGSFPVHRGDMEVKLVDKKIEKTDAFAEFKRSGSKKDFDYAAYYDLFHPEINRRIKECEDLRDRFIAEDAAGVATKRSKTRRAVAFAGSGDEIQAPRRKRSKKRQPSDSCSSSDERPATKSSSTIRQTAADESEDSDVFEEIGTGMEHRQPRRLSLRKKERIDYSEPEDIPQSISQYNYLTPGYAPAQAFDTRKQSLSNLFPANNDPTWDNLDLETFHVDGDEGFIDEADIDALINAKFRRQSSTLCKGPSVAALISPMLQHAPRTASFNVQPVTCSKEFRLDDPPSCIASPGDITHDSQHQHQQNRRSKRLIDKTTPHSPVAEQT</sequence>
<proteinExistence type="predicted"/>
<comment type="caution">
    <text evidence="2">The sequence shown here is derived from an EMBL/GenBank/DDBJ whole genome shotgun (WGS) entry which is preliminary data.</text>
</comment>
<gene>
    <name evidence="2" type="ORF">AA0114_g4407</name>
</gene>
<organism evidence="2 3">
    <name type="scientific">Alternaria tenuissima</name>
    <dbReference type="NCBI Taxonomy" id="119927"/>
    <lineage>
        <taxon>Eukaryota</taxon>
        <taxon>Fungi</taxon>
        <taxon>Dikarya</taxon>
        <taxon>Ascomycota</taxon>
        <taxon>Pezizomycotina</taxon>
        <taxon>Dothideomycetes</taxon>
        <taxon>Pleosporomycetidae</taxon>
        <taxon>Pleosporales</taxon>
        <taxon>Pleosporineae</taxon>
        <taxon>Pleosporaceae</taxon>
        <taxon>Alternaria</taxon>
        <taxon>Alternaria sect. Alternaria</taxon>
        <taxon>Alternaria alternata complex</taxon>
    </lineage>
</organism>
<name>A0A4Q4MKH1_9PLEO</name>
<evidence type="ECO:0000313" key="3">
    <source>
        <dbReference type="Proteomes" id="UP000292402"/>
    </source>
</evidence>
<accession>A0A4Q4MKH1</accession>
<feature type="compositionally biased region" description="Acidic residues" evidence="1">
    <location>
        <begin position="782"/>
        <end position="791"/>
    </location>
</feature>
<dbReference type="AlphaFoldDB" id="A0A4Q4MKH1"/>
<protein>
    <submittedName>
        <fullName evidence="2">Uncharacterized protein</fullName>
    </submittedName>
</protein>
<dbReference type="EMBL" id="PDXA01000012">
    <property type="protein sequence ID" value="RYN53312.1"/>
    <property type="molecule type" value="Genomic_DNA"/>
</dbReference>
<feature type="compositionally biased region" description="Low complexity" evidence="1">
    <location>
        <begin position="359"/>
        <end position="370"/>
    </location>
</feature>
<evidence type="ECO:0000256" key="1">
    <source>
        <dbReference type="SAM" id="MobiDB-lite"/>
    </source>
</evidence>
<dbReference type="Proteomes" id="UP000292402">
    <property type="component" value="Unassembled WGS sequence"/>
</dbReference>
<feature type="region of interest" description="Disordered" evidence="1">
    <location>
        <begin position="1"/>
        <end position="29"/>
    </location>
</feature>
<feature type="compositionally biased region" description="Polar residues" evidence="1">
    <location>
        <begin position="292"/>
        <end position="317"/>
    </location>
</feature>
<feature type="compositionally biased region" description="Basic residues" evidence="1">
    <location>
        <begin position="801"/>
        <end position="810"/>
    </location>
</feature>
<feature type="region of interest" description="Disordered" evidence="1">
    <location>
        <begin position="728"/>
        <end position="818"/>
    </location>
</feature>
<feature type="region of interest" description="Disordered" evidence="1">
    <location>
        <begin position="938"/>
        <end position="977"/>
    </location>
</feature>
<reference evidence="3" key="1">
    <citation type="journal article" date="2019" name="bioRxiv">
        <title>Genomics, evolutionary history and diagnostics of the Alternaria alternata species group including apple and Asian pear pathotypes.</title>
        <authorList>
            <person name="Armitage A.D."/>
            <person name="Cockerton H.M."/>
            <person name="Sreenivasaprasad S."/>
            <person name="Woodhall J.W."/>
            <person name="Lane C.R."/>
            <person name="Harrison R.J."/>
            <person name="Clarkson J.P."/>
        </authorList>
    </citation>
    <scope>NUCLEOTIDE SEQUENCE [LARGE SCALE GENOMIC DNA]</scope>
    <source>
        <strain evidence="3">FERA 1082</strain>
    </source>
</reference>
<feature type="compositionally biased region" description="Basic and acidic residues" evidence="1">
    <location>
        <begin position="349"/>
        <end position="358"/>
    </location>
</feature>
<feature type="region of interest" description="Disordered" evidence="1">
    <location>
        <begin position="292"/>
        <end position="370"/>
    </location>
</feature>
<evidence type="ECO:0000313" key="2">
    <source>
        <dbReference type="EMBL" id="RYN53312.1"/>
    </source>
</evidence>
<feature type="compositionally biased region" description="Polar residues" evidence="1">
    <location>
        <begin position="1"/>
        <end position="11"/>
    </location>
</feature>